<evidence type="ECO:0000256" key="1">
    <source>
        <dbReference type="SAM" id="MobiDB-lite"/>
    </source>
</evidence>
<dbReference type="Gramene" id="AET5Gv20249200.4">
    <property type="protein sequence ID" value="AET5Gv20249200.4"/>
    <property type="gene ID" value="AET5Gv20249200"/>
</dbReference>
<reference evidence="2" key="5">
    <citation type="journal article" date="2021" name="G3 (Bethesda)">
        <title>Aegilops tauschii genome assembly Aet v5.0 features greater sequence contiguity and improved annotation.</title>
        <authorList>
            <person name="Wang L."/>
            <person name="Zhu T."/>
            <person name="Rodriguez J.C."/>
            <person name="Deal K.R."/>
            <person name="Dubcovsky J."/>
            <person name="McGuire P.E."/>
            <person name="Lux T."/>
            <person name="Spannagl M."/>
            <person name="Mayer K.F.X."/>
            <person name="Baldrich P."/>
            <person name="Meyers B.C."/>
            <person name="Huo N."/>
            <person name="Gu Y.Q."/>
            <person name="Zhou H."/>
            <person name="Devos K.M."/>
            <person name="Bennetzen J.L."/>
            <person name="Unver T."/>
            <person name="Budak H."/>
            <person name="Gulick P.J."/>
            <person name="Galiba G."/>
            <person name="Kalapos B."/>
            <person name="Nelson D.R."/>
            <person name="Li P."/>
            <person name="You F.M."/>
            <person name="Luo M.C."/>
            <person name="Dvorak J."/>
        </authorList>
    </citation>
    <scope>NUCLEOTIDE SEQUENCE [LARGE SCALE GENOMIC DNA]</scope>
    <source>
        <strain evidence="2">cv. AL8/78</strain>
    </source>
</reference>
<organism evidence="2 3">
    <name type="scientific">Aegilops tauschii subsp. strangulata</name>
    <name type="common">Goatgrass</name>
    <dbReference type="NCBI Taxonomy" id="200361"/>
    <lineage>
        <taxon>Eukaryota</taxon>
        <taxon>Viridiplantae</taxon>
        <taxon>Streptophyta</taxon>
        <taxon>Embryophyta</taxon>
        <taxon>Tracheophyta</taxon>
        <taxon>Spermatophyta</taxon>
        <taxon>Magnoliopsida</taxon>
        <taxon>Liliopsida</taxon>
        <taxon>Poales</taxon>
        <taxon>Poaceae</taxon>
        <taxon>BOP clade</taxon>
        <taxon>Pooideae</taxon>
        <taxon>Triticodae</taxon>
        <taxon>Triticeae</taxon>
        <taxon>Triticinae</taxon>
        <taxon>Aegilops</taxon>
    </lineage>
</organism>
<dbReference type="EnsemblPlants" id="AET5Gv20249200.4">
    <property type="protein sequence ID" value="AET5Gv20249200.4"/>
    <property type="gene ID" value="AET5Gv20249200"/>
</dbReference>
<keyword evidence="3" id="KW-1185">Reference proteome</keyword>
<reference evidence="3" key="1">
    <citation type="journal article" date="2014" name="Science">
        <title>Ancient hybridizations among the ancestral genomes of bread wheat.</title>
        <authorList>
            <consortium name="International Wheat Genome Sequencing Consortium,"/>
            <person name="Marcussen T."/>
            <person name="Sandve S.R."/>
            <person name="Heier L."/>
            <person name="Spannagl M."/>
            <person name="Pfeifer M."/>
            <person name="Jakobsen K.S."/>
            <person name="Wulff B.B."/>
            <person name="Steuernagel B."/>
            <person name="Mayer K.F."/>
            <person name="Olsen O.A."/>
        </authorList>
    </citation>
    <scope>NUCLEOTIDE SEQUENCE [LARGE SCALE GENOMIC DNA]</scope>
    <source>
        <strain evidence="3">cv. AL8/78</strain>
    </source>
</reference>
<name>A0A453K030_AEGTS</name>
<sequence>MVNYIADYRLCVAANETTGVSSSKELGLGESEVKTTAKGVVPAKPNNVSSTGRSDGTGLSSPKGALLGLASYDSDDEDDEGDG</sequence>
<feature type="compositionally biased region" description="Acidic residues" evidence="1">
    <location>
        <begin position="73"/>
        <end position="83"/>
    </location>
</feature>
<feature type="compositionally biased region" description="Low complexity" evidence="1">
    <location>
        <begin position="19"/>
        <end position="30"/>
    </location>
</feature>
<protein>
    <submittedName>
        <fullName evidence="2">Uncharacterized protein</fullName>
    </submittedName>
</protein>
<feature type="region of interest" description="Disordered" evidence="1">
    <location>
        <begin position="18"/>
        <end position="83"/>
    </location>
</feature>
<proteinExistence type="predicted"/>
<accession>A0A453K030</accession>
<reference evidence="2" key="3">
    <citation type="journal article" date="2017" name="Nature">
        <title>Genome sequence of the progenitor of the wheat D genome Aegilops tauschii.</title>
        <authorList>
            <person name="Luo M.C."/>
            <person name="Gu Y.Q."/>
            <person name="Puiu D."/>
            <person name="Wang H."/>
            <person name="Twardziok S.O."/>
            <person name="Deal K.R."/>
            <person name="Huo N."/>
            <person name="Zhu T."/>
            <person name="Wang L."/>
            <person name="Wang Y."/>
            <person name="McGuire P.E."/>
            <person name="Liu S."/>
            <person name="Long H."/>
            <person name="Ramasamy R.K."/>
            <person name="Rodriguez J.C."/>
            <person name="Van S.L."/>
            <person name="Yuan L."/>
            <person name="Wang Z."/>
            <person name="Xia Z."/>
            <person name="Xiao L."/>
            <person name="Anderson O.D."/>
            <person name="Ouyang S."/>
            <person name="Liang Y."/>
            <person name="Zimin A.V."/>
            <person name="Pertea G."/>
            <person name="Qi P."/>
            <person name="Bennetzen J.L."/>
            <person name="Dai X."/>
            <person name="Dawson M.W."/>
            <person name="Muller H.G."/>
            <person name="Kugler K."/>
            <person name="Rivarola-Duarte L."/>
            <person name="Spannagl M."/>
            <person name="Mayer K.F.X."/>
            <person name="Lu F.H."/>
            <person name="Bevan M.W."/>
            <person name="Leroy P."/>
            <person name="Li P."/>
            <person name="You F.M."/>
            <person name="Sun Q."/>
            <person name="Liu Z."/>
            <person name="Lyons E."/>
            <person name="Wicker T."/>
            <person name="Salzberg S.L."/>
            <person name="Devos K.M."/>
            <person name="Dvorak J."/>
        </authorList>
    </citation>
    <scope>NUCLEOTIDE SEQUENCE [LARGE SCALE GENOMIC DNA]</scope>
    <source>
        <strain evidence="2">cv. AL8/78</strain>
    </source>
</reference>
<reference evidence="2" key="4">
    <citation type="submission" date="2019-03" db="UniProtKB">
        <authorList>
            <consortium name="EnsemblPlants"/>
        </authorList>
    </citation>
    <scope>IDENTIFICATION</scope>
</reference>
<dbReference type="Proteomes" id="UP000015105">
    <property type="component" value="Chromosome 5D"/>
</dbReference>
<evidence type="ECO:0000313" key="3">
    <source>
        <dbReference type="Proteomes" id="UP000015105"/>
    </source>
</evidence>
<dbReference type="AlphaFoldDB" id="A0A453K030"/>
<reference evidence="3" key="2">
    <citation type="journal article" date="2017" name="Nat. Plants">
        <title>The Aegilops tauschii genome reveals multiple impacts of transposons.</title>
        <authorList>
            <person name="Zhao G."/>
            <person name="Zou C."/>
            <person name="Li K."/>
            <person name="Wang K."/>
            <person name="Li T."/>
            <person name="Gao L."/>
            <person name="Zhang X."/>
            <person name="Wang H."/>
            <person name="Yang Z."/>
            <person name="Liu X."/>
            <person name="Jiang W."/>
            <person name="Mao L."/>
            <person name="Kong X."/>
            <person name="Jiao Y."/>
            <person name="Jia J."/>
        </authorList>
    </citation>
    <scope>NUCLEOTIDE SEQUENCE [LARGE SCALE GENOMIC DNA]</scope>
    <source>
        <strain evidence="3">cv. AL8/78</strain>
    </source>
</reference>
<feature type="compositionally biased region" description="Polar residues" evidence="1">
    <location>
        <begin position="46"/>
        <end position="60"/>
    </location>
</feature>
<evidence type="ECO:0000313" key="2">
    <source>
        <dbReference type="EnsemblPlants" id="AET5Gv20249200.4"/>
    </source>
</evidence>